<keyword evidence="1" id="KW-1133">Transmembrane helix</keyword>
<feature type="transmembrane region" description="Helical" evidence="1">
    <location>
        <begin position="21"/>
        <end position="42"/>
    </location>
</feature>
<proteinExistence type="predicted"/>
<protein>
    <submittedName>
        <fullName evidence="2">Uncharacterized protein</fullName>
    </submittedName>
</protein>
<dbReference type="EMBL" id="CAXAMM010011564">
    <property type="protein sequence ID" value="CAK9026518.1"/>
    <property type="molecule type" value="Genomic_DNA"/>
</dbReference>
<dbReference type="Proteomes" id="UP001642464">
    <property type="component" value="Unassembled WGS sequence"/>
</dbReference>
<feature type="transmembrane region" description="Helical" evidence="1">
    <location>
        <begin position="322"/>
        <end position="340"/>
    </location>
</feature>
<evidence type="ECO:0000256" key="1">
    <source>
        <dbReference type="SAM" id="Phobius"/>
    </source>
</evidence>
<feature type="transmembrane region" description="Helical" evidence="1">
    <location>
        <begin position="111"/>
        <end position="127"/>
    </location>
</feature>
<feature type="non-terminal residue" evidence="2">
    <location>
        <position position="472"/>
    </location>
</feature>
<comment type="caution">
    <text evidence="2">The sequence shown here is derived from an EMBL/GenBank/DDBJ whole genome shotgun (WGS) entry which is preliminary data.</text>
</comment>
<feature type="transmembrane region" description="Helical" evidence="1">
    <location>
        <begin position="133"/>
        <end position="149"/>
    </location>
</feature>
<feature type="transmembrane region" description="Helical" evidence="1">
    <location>
        <begin position="80"/>
        <end position="99"/>
    </location>
</feature>
<keyword evidence="1" id="KW-0472">Membrane</keyword>
<gene>
    <name evidence="2" type="ORF">SCF082_LOCUS17544</name>
</gene>
<keyword evidence="3" id="KW-1185">Reference proteome</keyword>
<feature type="transmembrane region" description="Helical" evidence="1">
    <location>
        <begin position="161"/>
        <end position="183"/>
    </location>
</feature>
<evidence type="ECO:0000313" key="2">
    <source>
        <dbReference type="EMBL" id="CAK9026518.1"/>
    </source>
</evidence>
<feature type="non-terminal residue" evidence="2">
    <location>
        <position position="1"/>
    </location>
</feature>
<feature type="transmembrane region" description="Helical" evidence="1">
    <location>
        <begin position="388"/>
        <end position="410"/>
    </location>
</feature>
<accession>A0ABP0KI66</accession>
<feature type="transmembrane region" description="Helical" evidence="1">
    <location>
        <begin position="266"/>
        <end position="287"/>
    </location>
</feature>
<reference evidence="2 3" key="1">
    <citation type="submission" date="2024-02" db="EMBL/GenBank/DDBJ databases">
        <authorList>
            <person name="Chen Y."/>
            <person name="Shah S."/>
            <person name="Dougan E. K."/>
            <person name="Thang M."/>
            <person name="Chan C."/>
        </authorList>
    </citation>
    <scope>NUCLEOTIDE SEQUENCE [LARGE SCALE GENOMIC DNA]</scope>
</reference>
<evidence type="ECO:0000313" key="3">
    <source>
        <dbReference type="Proteomes" id="UP001642464"/>
    </source>
</evidence>
<feature type="transmembrane region" description="Helical" evidence="1">
    <location>
        <begin position="227"/>
        <end position="246"/>
    </location>
</feature>
<keyword evidence="1" id="KW-0812">Transmembrane</keyword>
<feature type="transmembrane region" description="Helical" evidence="1">
    <location>
        <begin position="417"/>
        <end position="445"/>
    </location>
</feature>
<sequence length="472" mass="49246">EKIAATLKELREERDTVVERVARAALGLLAFVGLAAGARHWWAASDGAIPLLSLTYVETFGSRAPDGEPLAIIRLGVDEINAIPLAVLPLIVLTAVVTSRNVVAARRAGDVCAWCLALCFGSVALLAQDVVSFLVGTMGTGLVLTWILGRSGLPAARKIALQYASFQAAGVGLVAMAASALVACQSLMHGAPRSAPGGAALSFHALSAGLAEIAATHPVAAQIESQLVPIALLPLLLGTALLGAIFPLQGWFGGIYVSAPTSVRVWLSLVTSAISGSLWIRLVLPLADRAWGGWPQWGIPWLCCGLLLVALTSANANSAGRVLAGAVLFVNHLLLLAIMVEPAGALTSLWMSAWLPMGAAIGCGLASADRLATSTSSEPGGDGRSSPGSLWLLFVSGTACLVPASVALLTRSMVVRLILGGMLGSGLLLLLAIMVWTFVVVWWVWQIRGRPERAEATEPFRRTGEWDRWGSA</sequence>
<name>A0ABP0KI66_9DINO</name>
<feature type="transmembrane region" description="Helical" evidence="1">
    <location>
        <begin position="299"/>
        <end position="316"/>
    </location>
</feature>
<organism evidence="2 3">
    <name type="scientific">Durusdinium trenchii</name>
    <dbReference type="NCBI Taxonomy" id="1381693"/>
    <lineage>
        <taxon>Eukaryota</taxon>
        <taxon>Sar</taxon>
        <taxon>Alveolata</taxon>
        <taxon>Dinophyceae</taxon>
        <taxon>Suessiales</taxon>
        <taxon>Symbiodiniaceae</taxon>
        <taxon>Durusdinium</taxon>
    </lineage>
</organism>